<name>A0AA85JUZ0_TRIRE</name>
<dbReference type="GO" id="GO:0008017">
    <property type="term" value="F:microtubule binding"/>
    <property type="evidence" value="ECO:0007669"/>
    <property type="project" value="InterPro"/>
</dbReference>
<dbReference type="SUPFAM" id="SSF52540">
    <property type="entry name" value="P-loop containing nucleoside triphosphate hydrolases"/>
    <property type="match status" value="1"/>
</dbReference>
<dbReference type="InterPro" id="IPR019821">
    <property type="entry name" value="Kinesin_motor_CS"/>
</dbReference>
<dbReference type="Proteomes" id="UP000050795">
    <property type="component" value="Unassembled WGS sequence"/>
</dbReference>
<reference evidence="9" key="2">
    <citation type="submission" date="2023-11" db="UniProtKB">
        <authorList>
            <consortium name="WormBaseParasite"/>
        </authorList>
    </citation>
    <scope>IDENTIFICATION</scope>
</reference>
<dbReference type="PROSITE" id="PS50067">
    <property type="entry name" value="KINESIN_MOTOR_2"/>
    <property type="match status" value="1"/>
</dbReference>
<keyword evidence="8" id="KW-1185">Reference proteome</keyword>
<keyword evidence="2 5" id="KW-0547">Nucleotide-binding</keyword>
<dbReference type="GO" id="GO:0005524">
    <property type="term" value="F:ATP binding"/>
    <property type="evidence" value="ECO:0007669"/>
    <property type="project" value="UniProtKB-UniRule"/>
</dbReference>
<evidence type="ECO:0000256" key="3">
    <source>
        <dbReference type="ARBA" id="ARBA00022840"/>
    </source>
</evidence>
<evidence type="ECO:0000256" key="2">
    <source>
        <dbReference type="ARBA" id="ARBA00022741"/>
    </source>
</evidence>
<dbReference type="GO" id="GO:0003777">
    <property type="term" value="F:microtubule motor activity"/>
    <property type="evidence" value="ECO:0007669"/>
    <property type="project" value="InterPro"/>
</dbReference>
<sequence>MNSDGTPQKLITDKENTKINMDSTQSLDEEAVGFINIPGRGKLQTQIFETRTRVHCYFDPDEATWLRLPIAWELNSPVVMYLINLVKDVCPTWRDDADILAALRVSNYNVDDCVNIYHSTIGKSVSSAGEESNTNLTNSACKVGNSDFVQSGTQKIYDHNYYELVKEVEILKKQIHKISTELQHEKKAHERLKLFIQSQKSDKQSNSFKFQGLSGEIHSSFIRTKEICQDVKDILHGSKHILEDFTNTLCPLLRKTKRLYTEQNERLKETKAVYRLESQQRRLIYNRLIEIRGNIRVFCRIRPSNCINSSHSWLKCNDNGELFACLPNASRRKYKFDNVFHANASQTDVFKEIRDIIASSIDGYNVCIMAYGQTGSGKTYTMEGHPNDPGIYILSIRELLRLAKERRKTDFQLSISILEIYNENIVDLLNTNGMCDTVEIRHNGSLVNILGATWMRVSNENDMHTAISLGQKGRHVASTKLNTNSSRSHLIVSVSVIGTNRISGTISRGHLTLCDLAGSERVEKSEATSAERFNEATHINLSLSALAQVFMALRNNQLHVPYRNAKLTQMLQPCLGGDAK</sequence>
<dbReference type="GO" id="GO:0007018">
    <property type="term" value="P:microtubule-based movement"/>
    <property type="evidence" value="ECO:0007669"/>
    <property type="project" value="InterPro"/>
</dbReference>
<dbReference type="InterPro" id="IPR036961">
    <property type="entry name" value="Kinesin_motor_dom_sf"/>
</dbReference>
<feature type="domain" description="Kinesin motor" evidence="7">
    <location>
        <begin position="294"/>
        <end position="580"/>
    </location>
</feature>
<proteinExistence type="inferred from homology"/>
<evidence type="ECO:0000256" key="6">
    <source>
        <dbReference type="RuleBase" id="RU000394"/>
    </source>
</evidence>
<keyword evidence="3 5" id="KW-0067">ATP-binding</keyword>
<comment type="similarity">
    <text evidence="5 6">Belongs to the TRAFAC class myosin-kinesin ATPase superfamily. Kinesin family.</text>
</comment>
<evidence type="ECO:0000256" key="5">
    <source>
        <dbReference type="PROSITE-ProRule" id="PRU00283"/>
    </source>
</evidence>
<protein>
    <recommendedName>
        <fullName evidence="6">Kinesin-like protein</fullName>
    </recommendedName>
</protein>
<dbReference type="WBParaSite" id="TREG1_48580.3">
    <property type="protein sequence ID" value="TREG1_48580.3"/>
    <property type="gene ID" value="TREG1_48580"/>
</dbReference>
<keyword evidence="6" id="KW-0493">Microtubule</keyword>
<reference evidence="8" key="1">
    <citation type="submission" date="2022-06" db="EMBL/GenBank/DDBJ databases">
        <authorList>
            <person name="Berger JAMES D."/>
            <person name="Berger JAMES D."/>
        </authorList>
    </citation>
    <scope>NUCLEOTIDE SEQUENCE [LARGE SCALE GENOMIC DNA]</scope>
</reference>
<dbReference type="InterPro" id="IPR027417">
    <property type="entry name" value="P-loop_NTPase"/>
</dbReference>
<dbReference type="InterPro" id="IPR001752">
    <property type="entry name" value="Kinesin_motor_dom"/>
</dbReference>
<dbReference type="PANTHER" id="PTHR47972">
    <property type="entry name" value="KINESIN-LIKE PROTEIN KLP-3"/>
    <property type="match status" value="1"/>
</dbReference>
<comment type="subcellular location">
    <subcellularLocation>
        <location evidence="1">Cytoplasm</location>
        <location evidence="1">Cytoskeleton</location>
    </subcellularLocation>
</comment>
<evidence type="ECO:0000313" key="9">
    <source>
        <dbReference type="WBParaSite" id="TREG1_48580.3"/>
    </source>
</evidence>
<dbReference type="AlphaFoldDB" id="A0AA85JUZ0"/>
<evidence type="ECO:0000259" key="7">
    <source>
        <dbReference type="PROSITE" id="PS50067"/>
    </source>
</evidence>
<feature type="binding site" evidence="5">
    <location>
        <begin position="372"/>
        <end position="379"/>
    </location>
    <ligand>
        <name>ATP</name>
        <dbReference type="ChEBI" id="CHEBI:30616"/>
    </ligand>
</feature>
<dbReference type="SMART" id="SM00129">
    <property type="entry name" value="KISc"/>
    <property type="match status" value="1"/>
</dbReference>
<dbReference type="Pfam" id="PF00225">
    <property type="entry name" value="Kinesin"/>
    <property type="match status" value="1"/>
</dbReference>
<organism evidence="8 9">
    <name type="scientific">Trichobilharzia regenti</name>
    <name type="common">Nasal bird schistosome</name>
    <dbReference type="NCBI Taxonomy" id="157069"/>
    <lineage>
        <taxon>Eukaryota</taxon>
        <taxon>Metazoa</taxon>
        <taxon>Spiralia</taxon>
        <taxon>Lophotrochozoa</taxon>
        <taxon>Platyhelminthes</taxon>
        <taxon>Trematoda</taxon>
        <taxon>Digenea</taxon>
        <taxon>Strigeidida</taxon>
        <taxon>Schistosomatoidea</taxon>
        <taxon>Schistosomatidae</taxon>
        <taxon>Trichobilharzia</taxon>
    </lineage>
</organism>
<dbReference type="Gene3D" id="3.40.850.10">
    <property type="entry name" value="Kinesin motor domain"/>
    <property type="match status" value="1"/>
</dbReference>
<evidence type="ECO:0000256" key="4">
    <source>
        <dbReference type="ARBA" id="ARBA00023212"/>
    </source>
</evidence>
<keyword evidence="4" id="KW-0963">Cytoplasm</keyword>
<dbReference type="PRINTS" id="PR00380">
    <property type="entry name" value="KINESINHEAVY"/>
</dbReference>
<dbReference type="PANTHER" id="PTHR47972:SF65">
    <property type="entry name" value="KINESIN-LIKE PROTEIN"/>
    <property type="match status" value="1"/>
</dbReference>
<dbReference type="GO" id="GO:0005874">
    <property type="term" value="C:microtubule"/>
    <property type="evidence" value="ECO:0007669"/>
    <property type="project" value="UniProtKB-KW"/>
</dbReference>
<evidence type="ECO:0000256" key="1">
    <source>
        <dbReference type="ARBA" id="ARBA00004245"/>
    </source>
</evidence>
<keyword evidence="4" id="KW-0206">Cytoskeleton</keyword>
<dbReference type="PROSITE" id="PS00411">
    <property type="entry name" value="KINESIN_MOTOR_1"/>
    <property type="match status" value="1"/>
</dbReference>
<accession>A0AA85JUZ0</accession>
<dbReference type="InterPro" id="IPR027640">
    <property type="entry name" value="Kinesin-like_fam"/>
</dbReference>
<evidence type="ECO:0000313" key="8">
    <source>
        <dbReference type="Proteomes" id="UP000050795"/>
    </source>
</evidence>
<keyword evidence="5 6" id="KW-0505">Motor protein</keyword>